<dbReference type="Proteomes" id="UP000481421">
    <property type="component" value="Unassembled WGS sequence"/>
</dbReference>
<evidence type="ECO:0000313" key="1">
    <source>
        <dbReference type="EMBL" id="NEX47734.1"/>
    </source>
</evidence>
<name>A0A6B3RNP7_9RHOB</name>
<dbReference type="RefSeq" id="WP_164613730.1">
    <property type="nucleotide sequence ID" value="NZ_JAAIKE010000005.1"/>
</dbReference>
<dbReference type="EMBL" id="JAAIKE010000005">
    <property type="protein sequence ID" value="NEX47734.1"/>
    <property type="molecule type" value="Genomic_DNA"/>
</dbReference>
<accession>A0A6B3RNP7</accession>
<evidence type="ECO:0000313" key="2">
    <source>
        <dbReference type="Proteomes" id="UP000481421"/>
    </source>
</evidence>
<organism evidence="1 2">
    <name type="scientific">Pseudotabrizicola algicola</name>
    <dbReference type="NCBI Taxonomy" id="2709381"/>
    <lineage>
        <taxon>Bacteria</taxon>
        <taxon>Pseudomonadati</taxon>
        <taxon>Pseudomonadota</taxon>
        <taxon>Alphaproteobacteria</taxon>
        <taxon>Rhodobacterales</taxon>
        <taxon>Paracoccaceae</taxon>
        <taxon>Pseudotabrizicola</taxon>
    </lineage>
</organism>
<dbReference type="AlphaFoldDB" id="A0A6B3RNP7"/>
<protein>
    <submittedName>
        <fullName evidence="1">Uncharacterized protein</fullName>
    </submittedName>
</protein>
<sequence>MQADQEDYRVKNAREGRAIYVPGKSAEEMKAIIAAEKAEADAKVPPLKLTAEEATTFADAIDTVCIRMSQAENVFALLARIQQDGEYEGHHGLADMAHLAAAALGALGNSELDTLNKLSNRIMTGS</sequence>
<comment type="caution">
    <text evidence="1">The sequence shown here is derived from an EMBL/GenBank/DDBJ whole genome shotgun (WGS) entry which is preliminary data.</text>
</comment>
<reference evidence="1 2" key="1">
    <citation type="submission" date="2020-02" db="EMBL/GenBank/DDBJ databases">
        <title>Rhodobacter algicola sp. nov., isolated from microalga culture.</title>
        <authorList>
            <person name="Park C.-Y."/>
        </authorList>
    </citation>
    <scope>NUCLEOTIDE SEQUENCE [LARGE SCALE GENOMIC DNA]</scope>
    <source>
        <strain evidence="1 2">ETT8</strain>
    </source>
</reference>
<proteinExistence type="predicted"/>
<keyword evidence="2" id="KW-1185">Reference proteome</keyword>
<gene>
    <name evidence="1" type="ORF">G3572_16085</name>
</gene>